<dbReference type="InterPro" id="IPR050792">
    <property type="entry name" value="ADP-ribosylglycohydrolase"/>
</dbReference>
<dbReference type="InterPro" id="IPR005502">
    <property type="entry name" value="Ribosyl_crysJ1"/>
</dbReference>
<name>A0ABR4DY45_9PEZI</name>
<protein>
    <recommendedName>
        <fullName evidence="3">ADP-ribosylglycohydrolase</fullName>
    </recommendedName>
</protein>
<dbReference type="EMBL" id="JBAWTH010000142">
    <property type="protein sequence ID" value="KAL2275097.1"/>
    <property type="molecule type" value="Genomic_DNA"/>
</dbReference>
<evidence type="ECO:0000313" key="2">
    <source>
        <dbReference type="Proteomes" id="UP001600888"/>
    </source>
</evidence>
<organism evidence="1 2">
    <name type="scientific">Diaporthe vaccinii</name>
    <dbReference type="NCBI Taxonomy" id="105482"/>
    <lineage>
        <taxon>Eukaryota</taxon>
        <taxon>Fungi</taxon>
        <taxon>Dikarya</taxon>
        <taxon>Ascomycota</taxon>
        <taxon>Pezizomycotina</taxon>
        <taxon>Sordariomycetes</taxon>
        <taxon>Sordariomycetidae</taxon>
        <taxon>Diaporthales</taxon>
        <taxon>Diaporthaceae</taxon>
        <taxon>Diaporthe</taxon>
        <taxon>Diaporthe eres species complex</taxon>
    </lineage>
</organism>
<comment type="caution">
    <text evidence="1">The sequence shown here is derived from an EMBL/GenBank/DDBJ whole genome shotgun (WGS) entry which is preliminary data.</text>
</comment>
<keyword evidence="2" id="KW-1185">Reference proteome</keyword>
<dbReference type="Proteomes" id="UP001600888">
    <property type="component" value="Unassembled WGS sequence"/>
</dbReference>
<accession>A0ABR4DY45</accession>
<dbReference type="SUPFAM" id="SSF101478">
    <property type="entry name" value="ADP-ribosylglycohydrolase"/>
    <property type="match status" value="1"/>
</dbReference>
<dbReference type="Pfam" id="PF03747">
    <property type="entry name" value="ADP_ribosyl_GH"/>
    <property type="match status" value="1"/>
</dbReference>
<dbReference type="Gene3D" id="1.10.4080.10">
    <property type="entry name" value="ADP-ribosylation/Crystallin J1"/>
    <property type="match status" value="1"/>
</dbReference>
<evidence type="ECO:0000313" key="1">
    <source>
        <dbReference type="EMBL" id="KAL2275097.1"/>
    </source>
</evidence>
<dbReference type="InterPro" id="IPR036705">
    <property type="entry name" value="Ribosyl_crysJ1_sf"/>
</dbReference>
<proteinExistence type="predicted"/>
<dbReference type="PANTHER" id="PTHR16222">
    <property type="entry name" value="ADP-RIBOSYLGLYCOHYDROLASE"/>
    <property type="match status" value="1"/>
</dbReference>
<dbReference type="PANTHER" id="PTHR16222:SF28">
    <property type="entry name" value="ADP-RIBOSYLGLYCOHYDROLASE"/>
    <property type="match status" value="1"/>
</dbReference>
<evidence type="ECO:0008006" key="3">
    <source>
        <dbReference type="Google" id="ProtNLM"/>
    </source>
</evidence>
<gene>
    <name evidence="1" type="ORF">FJTKL_02546</name>
</gene>
<sequence>MAASSSASVAVNDAENRIVGMMVGSAVADAVGIYTDSLTKGEANAAYGGRRILLSYKANELTPHYPDDHRAKYEDGNWSEVTEMALCSLFSNVHDPDPNQLPRRLLQLSRDGNRAYGLLPLDLGQPTKDIVESNGYILDPEAAALQRWKAKDRGIGDRNGSNAPLIRIHPIAVVATEYSFNWAVTNANNNCRVTHVDSRCTFSAMIAVALLRGLLRREVQTEQQISPLIQRCKKHNDFWAQNPPKGTGDDRGAYYSVGNHAELSRLLTAQSLQDLQLDNGRNRGDVWKCLAAGVYCLRAAMIRLERLSGQPREDMRKVLFADLISALISEGGAAQANAAFAGALLGAYLGYDAIPVAWRRGLSHRTFLMRKCKLLCTIVGVIPGDEYQEHDSQLYPSRTASEWRAMQGTIQNKRRFRKQMLQRRRDDPNFIDSRRRTFHGSLKFPARGN</sequence>
<reference evidence="1 2" key="1">
    <citation type="submission" date="2024-03" db="EMBL/GenBank/DDBJ databases">
        <title>A high-quality draft genome sequence of Diaporthe vaccinii, a causative agent of upright dieback and viscid rot disease in cranberry plants.</title>
        <authorList>
            <person name="Sarrasin M."/>
            <person name="Lang B.F."/>
            <person name="Burger G."/>
        </authorList>
    </citation>
    <scope>NUCLEOTIDE SEQUENCE [LARGE SCALE GENOMIC DNA]</scope>
    <source>
        <strain evidence="1 2">IS7</strain>
    </source>
</reference>